<gene>
    <name evidence="1" type="ORF">lpari_00876</name>
</gene>
<dbReference type="EMBL" id="LSOG01000028">
    <property type="protein sequence ID" value="OEH48114.1"/>
    <property type="molecule type" value="Genomic_DNA"/>
</dbReference>
<sequence length="240" mass="28675">MFSTIDQQKNQIDDKDAFLYFFRALCYEQFRKELAFQKYQFQLNQISKEFSTKDILDLAHYIGDIKYKIQGIQLFLNKDIKGLRMILEKIQATKEYNQIKYFFMMTNKLPVSISTLFNPLFDEYQAIYDYPIQPLMSLNIVPLQTKSIVCIAWIDKHSSYMKNFFDELTDLGIERILNILSFLESEDVIIQPSFFDSLNEVQKNNLINCIAMPHEEEKKLLWNKFPVFFEVDIFDKHEKL</sequence>
<reference evidence="1 2" key="1">
    <citation type="submission" date="2016-02" db="EMBL/GenBank/DDBJ databases">
        <title>Secondary metabolites in Legionella.</title>
        <authorList>
            <person name="Tobias N.J."/>
            <person name="Bode H.B."/>
        </authorList>
    </citation>
    <scope>NUCLEOTIDE SEQUENCE [LARGE SCALE GENOMIC DNA]</scope>
    <source>
        <strain evidence="1 2">DSM 19216</strain>
    </source>
</reference>
<keyword evidence="2" id="KW-1185">Reference proteome</keyword>
<dbReference type="Proteomes" id="UP000095229">
    <property type="component" value="Unassembled WGS sequence"/>
</dbReference>
<evidence type="ECO:0000313" key="2">
    <source>
        <dbReference type="Proteomes" id="UP000095229"/>
    </source>
</evidence>
<dbReference type="OrthoDB" id="583051at2"/>
<dbReference type="STRING" id="45071.Lpar_3161"/>
<dbReference type="AlphaFoldDB" id="A0A1E5JU90"/>
<organism evidence="1 2">
    <name type="scientific">Legionella parisiensis</name>
    <dbReference type="NCBI Taxonomy" id="45071"/>
    <lineage>
        <taxon>Bacteria</taxon>
        <taxon>Pseudomonadati</taxon>
        <taxon>Pseudomonadota</taxon>
        <taxon>Gammaproteobacteria</taxon>
        <taxon>Legionellales</taxon>
        <taxon>Legionellaceae</taxon>
        <taxon>Legionella</taxon>
    </lineage>
</organism>
<evidence type="ECO:0000313" key="1">
    <source>
        <dbReference type="EMBL" id="OEH48114.1"/>
    </source>
</evidence>
<accession>A0A1E5JU90</accession>
<proteinExistence type="predicted"/>
<dbReference type="RefSeq" id="WP_069683431.1">
    <property type="nucleotide sequence ID" value="NZ_LSOG01000028.1"/>
</dbReference>
<name>A0A1E5JU90_9GAMM</name>
<protein>
    <submittedName>
        <fullName evidence="1">Uncharacterized protein</fullName>
    </submittedName>
</protein>
<comment type="caution">
    <text evidence="1">The sequence shown here is derived from an EMBL/GenBank/DDBJ whole genome shotgun (WGS) entry which is preliminary data.</text>
</comment>
<dbReference type="PATRIC" id="fig|45071.7.peg.938"/>